<dbReference type="SUPFAM" id="SSF52058">
    <property type="entry name" value="L domain-like"/>
    <property type="match status" value="1"/>
</dbReference>
<reference evidence="2 3" key="1">
    <citation type="submission" date="2024-01" db="EMBL/GenBank/DDBJ databases">
        <title>A telomere-to-telomere, gap-free genome of sweet tea (Lithocarpus litseifolius).</title>
        <authorList>
            <person name="Zhou J."/>
        </authorList>
    </citation>
    <scope>NUCLEOTIDE SEQUENCE [LARGE SCALE GENOMIC DNA]</scope>
    <source>
        <strain evidence="2">Zhou-2022a</strain>
        <tissue evidence="2">Leaf</tissue>
    </source>
</reference>
<protein>
    <recommendedName>
        <fullName evidence="1">Disease resistance protein At4g27190-like leucine-rich repeats domain-containing protein</fullName>
    </recommendedName>
</protein>
<evidence type="ECO:0000259" key="1">
    <source>
        <dbReference type="Pfam" id="PF23247"/>
    </source>
</evidence>
<feature type="domain" description="Disease resistance protein At4g27190-like leucine-rich repeats" evidence="1">
    <location>
        <begin position="17"/>
        <end position="136"/>
    </location>
</feature>
<proteinExistence type="predicted"/>
<sequence length="136" mass="15732">MVRRRVQFKKRSLVLPKDLQFLQISRCHDSRSLCDVPSLKHTSELKRITLIECKGIEHVLSFSSSCTLPLLQTLKKLMLVYLNNLQVLFRKERAISAWVPSDTFSCLKIIHLKGCSKIKKLLPPGLLLHLRNLEEI</sequence>
<dbReference type="Pfam" id="PF23247">
    <property type="entry name" value="LRR_RPS2"/>
    <property type="match status" value="1"/>
</dbReference>
<name>A0AAW2CSU3_9ROSI</name>
<dbReference type="EMBL" id="JAZDWU010000005">
    <property type="protein sequence ID" value="KAL0001109.1"/>
    <property type="molecule type" value="Genomic_DNA"/>
</dbReference>
<comment type="caution">
    <text evidence="2">The sequence shown here is derived from an EMBL/GenBank/DDBJ whole genome shotgun (WGS) entry which is preliminary data.</text>
</comment>
<feature type="non-terminal residue" evidence="2">
    <location>
        <position position="136"/>
    </location>
</feature>
<evidence type="ECO:0000313" key="2">
    <source>
        <dbReference type="EMBL" id="KAL0001109.1"/>
    </source>
</evidence>
<gene>
    <name evidence="2" type="ORF">SO802_014890</name>
</gene>
<keyword evidence="3" id="KW-1185">Reference proteome</keyword>
<dbReference type="Proteomes" id="UP001459277">
    <property type="component" value="Unassembled WGS sequence"/>
</dbReference>
<dbReference type="InterPro" id="IPR057135">
    <property type="entry name" value="At4g27190-like_LRR"/>
</dbReference>
<organism evidence="2 3">
    <name type="scientific">Lithocarpus litseifolius</name>
    <dbReference type="NCBI Taxonomy" id="425828"/>
    <lineage>
        <taxon>Eukaryota</taxon>
        <taxon>Viridiplantae</taxon>
        <taxon>Streptophyta</taxon>
        <taxon>Embryophyta</taxon>
        <taxon>Tracheophyta</taxon>
        <taxon>Spermatophyta</taxon>
        <taxon>Magnoliopsida</taxon>
        <taxon>eudicotyledons</taxon>
        <taxon>Gunneridae</taxon>
        <taxon>Pentapetalae</taxon>
        <taxon>rosids</taxon>
        <taxon>fabids</taxon>
        <taxon>Fagales</taxon>
        <taxon>Fagaceae</taxon>
        <taxon>Lithocarpus</taxon>
    </lineage>
</organism>
<evidence type="ECO:0000313" key="3">
    <source>
        <dbReference type="Proteomes" id="UP001459277"/>
    </source>
</evidence>
<dbReference type="AlphaFoldDB" id="A0AAW2CSU3"/>
<accession>A0AAW2CSU3</accession>